<evidence type="ECO:0000313" key="3">
    <source>
        <dbReference type="Proteomes" id="UP000824078"/>
    </source>
</evidence>
<keyword evidence="1" id="KW-1133">Transmembrane helix</keyword>
<keyword evidence="1" id="KW-0812">Transmembrane</keyword>
<dbReference type="PANTHER" id="PTHR37305:SF1">
    <property type="entry name" value="MEMBRANE PROTEIN"/>
    <property type="match status" value="1"/>
</dbReference>
<feature type="transmembrane region" description="Helical" evidence="1">
    <location>
        <begin position="20"/>
        <end position="39"/>
    </location>
</feature>
<protein>
    <submittedName>
        <fullName evidence="2">ABC transporter permease</fullName>
    </submittedName>
</protein>
<dbReference type="PANTHER" id="PTHR37305">
    <property type="entry name" value="INTEGRAL MEMBRANE PROTEIN-RELATED"/>
    <property type="match status" value="1"/>
</dbReference>
<feature type="transmembrane region" description="Helical" evidence="1">
    <location>
        <begin position="242"/>
        <end position="264"/>
    </location>
</feature>
<evidence type="ECO:0000256" key="1">
    <source>
        <dbReference type="SAM" id="Phobius"/>
    </source>
</evidence>
<accession>A0A9D1HY12</accession>
<reference evidence="2" key="1">
    <citation type="submission" date="2020-10" db="EMBL/GenBank/DDBJ databases">
        <authorList>
            <person name="Gilroy R."/>
        </authorList>
    </citation>
    <scope>NUCLEOTIDE SEQUENCE</scope>
    <source>
        <strain evidence="2">ChiHjej12B11-29160</strain>
    </source>
</reference>
<reference evidence="2" key="2">
    <citation type="journal article" date="2021" name="PeerJ">
        <title>Extensive microbial diversity within the chicken gut microbiome revealed by metagenomics and culture.</title>
        <authorList>
            <person name="Gilroy R."/>
            <person name="Ravi A."/>
            <person name="Getino M."/>
            <person name="Pursley I."/>
            <person name="Horton D.L."/>
            <person name="Alikhan N.F."/>
            <person name="Baker D."/>
            <person name="Gharbi K."/>
            <person name="Hall N."/>
            <person name="Watson M."/>
            <person name="Adriaenssens E.M."/>
            <person name="Foster-Nyarko E."/>
            <person name="Jarju S."/>
            <person name="Secka A."/>
            <person name="Antonio M."/>
            <person name="Oren A."/>
            <person name="Chaudhuri R.R."/>
            <person name="La Ragione R."/>
            <person name="Hildebrand F."/>
            <person name="Pallen M.J."/>
        </authorList>
    </citation>
    <scope>NUCLEOTIDE SEQUENCE</scope>
    <source>
        <strain evidence="2">ChiHjej12B11-29160</strain>
    </source>
</reference>
<feature type="transmembrane region" description="Helical" evidence="1">
    <location>
        <begin position="186"/>
        <end position="207"/>
    </location>
</feature>
<dbReference type="AlphaFoldDB" id="A0A9D1HY12"/>
<feature type="transmembrane region" description="Helical" evidence="1">
    <location>
        <begin position="149"/>
        <end position="174"/>
    </location>
</feature>
<keyword evidence="1" id="KW-0472">Membrane</keyword>
<dbReference type="Proteomes" id="UP000824078">
    <property type="component" value="Unassembled WGS sequence"/>
</dbReference>
<evidence type="ECO:0000313" key="2">
    <source>
        <dbReference type="EMBL" id="HIU24688.1"/>
    </source>
</evidence>
<sequence>MMMNFVHSDLYRLRKSGTLWGMMLFCFAFLLMRYLFEWITVKGMFGLSPAESSVIARSFLDYLAIGSTSGLLLVPTTWFAVWLIASDYKAHSFKSLFATPHARRDYILSKLALSVFLSAVVIIFMLVCSAFMPIVFGLQFELVPRVQQIIGWGVLALLVNSMYSAICIFFAILVANETMAWVCNMLLVLGLAGAAVMAGLNLIPLVLPGSTEIVHAISGCLPVAQCAYMDRGLDVFIQSFDLQHFILVCLAWIIVSGIASMVIFRRRAL</sequence>
<organism evidence="2 3">
    <name type="scientific">Candidatus Coprovicinus avistercoris</name>
    <dbReference type="NCBI Taxonomy" id="2840754"/>
    <lineage>
        <taxon>Bacteria</taxon>
        <taxon>Bacillati</taxon>
        <taxon>Actinomycetota</taxon>
        <taxon>Coriobacteriia</taxon>
        <taxon>Coriobacteriales</taxon>
        <taxon>Coriobacteriaceae</taxon>
        <taxon>Coriobacteriaceae incertae sedis</taxon>
        <taxon>Candidatus Coprovicinus</taxon>
    </lineage>
</organism>
<name>A0A9D1HY12_9ACTN</name>
<dbReference type="EMBL" id="DVMQ01000018">
    <property type="protein sequence ID" value="HIU24688.1"/>
    <property type="molecule type" value="Genomic_DNA"/>
</dbReference>
<feature type="transmembrane region" description="Helical" evidence="1">
    <location>
        <begin position="59"/>
        <end position="85"/>
    </location>
</feature>
<proteinExistence type="predicted"/>
<gene>
    <name evidence="2" type="ORF">IAD17_07180</name>
</gene>
<comment type="caution">
    <text evidence="2">The sequence shown here is derived from an EMBL/GenBank/DDBJ whole genome shotgun (WGS) entry which is preliminary data.</text>
</comment>
<feature type="transmembrane region" description="Helical" evidence="1">
    <location>
        <begin position="111"/>
        <end position="137"/>
    </location>
</feature>